<keyword evidence="2" id="KW-0456">Lyase</keyword>
<dbReference type="InterPro" id="IPR006626">
    <property type="entry name" value="PbH1"/>
</dbReference>
<dbReference type="Pfam" id="PF13229">
    <property type="entry name" value="Beta_helix"/>
    <property type="match status" value="1"/>
</dbReference>
<dbReference type="SUPFAM" id="SSF51126">
    <property type="entry name" value="Pectin lyase-like"/>
    <property type="match status" value="1"/>
</dbReference>
<dbReference type="InterPro" id="IPR012334">
    <property type="entry name" value="Pectin_lyas_fold"/>
</dbReference>
<gene>
    <name evidence="2" type="ORF">C8J25_11227</name>
</gene>
<dbReference type="SMART" id="SM00710">
    <property type="entry name" value="PbH1"/>
    <property type="match status" value="8"/>
</dbReference>
<feature type="domain" description="Right handed beta helix" evidence="1">
    <location>
        <begin position="94"/>
        <end position="242"/>
    </location>
</feature>
<dbReference type="Proteomes" id="UP000244013">
    <property type="component" value="Unassembled WGS sequence"/>
</dbReference>
<protein>
    <submittedName>
        <fullName evidence="2">Pectate lyase-like protein</fullName>
    </submittedName>
</protein>
<proteinExistence type="predicted"/>
<dbReference type="EMBL" id="QAYE01000012">
    <property type="protein sequence ID" value="PTW44084.1"/>
    <property type="molecule type" value="Genomic_DNA"/>
</dbReference>
<evidence type="ECO:0000313" key="3">
    <source>
        <dbReference type="Proteomes" id="UP000244013"/>
    </source>
</evidence>
<reference evidence="2 3" key="1">
    <citation type="submission" date="2018-04" db="EMBL/GenBank/DDBJ databases">
        <title>Genomic Encyclopedia of Type Strains, Phase III (KMG-III): the genomes of soil and plant-associated and newly described type strains.</title>
        <authorList>
            <person name="Whitman W."/>
        </authorList>
    </citation>
    <scope>NUCLEOTIDE SEQUENCE [LARGE SCALE GENOMIC DNA]</scope>
    <source>
        <strain evidence="2 3">MA-olki</strain>
    </source>
</reference>
<dbReference type="AlphaFoldDB" id="A0A2T5TXV9"/>
<comment type="caution">
    <text evidence="2">The sequence shown here is derived from an EMBL/GenBank/DDBJ whole genome shotgun (WGS) entry which is preliminary data.</text>
</comment>
<organism evidence="2 3">
    <name type="scientific">Sphingomonas faeni</name>
    <dbReference type="NCBI Taxonomy" id="185950"/>
    <lineage>
        <taxon>Bacteria</taxon>
        <taxon>Pseudomonadati</taxon>
        <taxon>Pseudomonadota</taxon>
        <taxon>Alphaproteobacteria</taxon>
        <taxon>Sphingomonadales</taxon>
        <taxon>Sphingomonadaceae</taxon>
        <taxon>Sphingomonas</taxon>
    </lineage>
</organism>
<dbReference type="Gene3D" id="2.160.20.10">
    <property type="entry name" value="Single-stranded right-handed beta-helix, Pectin lyase-like"/>
    <property type="match status" value="1"/>
</dbReference>
<dbReference type="InterPro" id="IPR011050">
    <property type="entry name" value="Pectin_lyase_fold/virulence"/>
</dbReference>
<dbReference type="GO" id="GO:0016829">
    <property type="term" value="F:lyase activity"/>
    <property type="evidence" value="ECO:0007669"/>
    <property type="project" value="UniProtKB-KW"/>
</dbReference>
<evidence type="ECO:0000313" key="2">
    <source>
        <dbReference type="EMBL" id="PTW44084.1"/>
    </source>
</evidence>
<accession>A0A2T5TXV9</accession>
<sequence>MVQELADLGASPEQFGAIGDGVTDDTAALQAALDTGNSIRLTQGRDYLIRKRLLLSADGVSISGGGKIRVASDFQINADANAEYSHMRLLFVTGRDVSIEGVTFDASGAPVGSAVENGFIWTTAPYTMIRDCLFIGNRKGTCIWALGDAPYLSVLGCRFRDCSGAVFARGRNSLISNNIIINATDAAIAINGRTCVGAVVANNTISNETGAIVPAMIAVEECASDWSITGNVMTGANGGAVACINILDHAVARGGVIANNVIDGRMADGKISKTRNPGAMISLSPLYHHWIVRGNTISNPPVGNPNSRLASLPATGGIFEGNILDGSDASGLSAMVEITPGTLGLTIRANQSMCFIGGRHYLFSAGSYGNVPCRFIGGVFLAGEEGINAEMQVKAIRDLTLYIHDIDDCSARSPLNAATILGDRAGYLNAGAWKFPHRIGLNTVMYCDTLPRDGGRLPFAPGDRLHFMVPAPNGPTSIVRVGNGWVRAG</sequence>
<name>A0A2T5TXV9_9SPHN</name>
<evidence type="ECO:0000259" key="1">
    <source>
        <dbReference type="Pfam" id="PF13229"/>
    </source>
</evidence>
<dbReference type="InterPro" id="IPR039448">
    <property type="entry name" value="Beta_helix"/>
</dbReference>